<proteinExistence type="predicted"/>
<dbReference type="RefSeq" id="WP_187948756.1">
    <property type="nucleotide sequence ID" value="NZ_WNJQ01000004.1"/>
</dbReference>
<organism evidence="1 2">
    <name type="scientific">Carnobacterium inhibens</name>
    <dbReference type="NCBI Taxonomy" id="147709"/>
    <lineage>
        <taxon>Bacteria</taxon>
        <taxon>Bacillati</taxon>
        <taxon>Bacillota</taxon>
        <taxon>Bacilli</taxon>
        <taxon>Lactobacillales</taxon>
        <taxon>Carnobacteriaceae</taxon>
        <taxon>Carnobacterium</taxon>
    </lineage>
</organism>
<sequence length="221" mass="24440">MESNYVFLDVDGTLVNYSNELPNSTVKAIKTAQDNGHKVYPVTGRSKAEMYAELLEIGFDRYIGGNGNYVESNDEVILHQLITAEQEKMIFDGQLYRADVNKISFILEEYEDYLAAADFFSDFQVGTWGGIGEQALFGDIALANITKQTAIKKLLEHHGVDRKNTIAFGDAKVDIPMLEYCEIGVAMGNGGKEITAMADHITDSVDNDGLEKAFLHLGLIE</sequence>
<accession>A0ABR7TBS4</accession>
<gene>
    <name evidence="1" type="ORF">GLO26_06135</name>
</gene>
<protein>
    <submittedName>
        <fullName evidence="1">HAD-IIB family hydrolase</fullName>
    </submittedName>
</protein>
<dbReference type="Gene3D" id="3.40.50.1000">
    <property type="entry name" value="HAD superfamily/HAD-like"/>
    <property type="match status" value="2"/>
</dbReference>
<dbReference type="PANTHER" id="PTHR10000:SF25">
    <property type="entry name" value="PHOSPHATASE YKRA-RELATED"/>
    <property type="match status" value="1"/>
</dbReference>
<dbReference type="EMBL" id="WNJQ01000004">
    <property type="protein sequence ID" value="MBC9825406.1"/>
    <property type="molecule type" value="Genomic_DNA"/>
</dbReference>
<dbReference type="Proteomes" id="UP000638836">
    <property type="component" value="Unassembled WGS sequence"/>
</dbReference>
<dbReference type="GO" id="GO:0016787">
    <property type="term" value="F:hydrolase activity"/>
    <property type="evidence" value="ECO:0007669"/>
    <property type="project" value="UniProtKB-KW"/>
</dbReference>
<dbReference type="InterPro" id="IPR036412">
    <property type="entry name" value="HAD-like_sf"/>
</dbReference>
<name>A0ABR7TBS4_9LACT</name>
<dbReference type="InterPro" id="IPR023214">
    <property type="entry name" value="HAD_sf"/>
</dbReference>
<evidence type="ECO:0000313" key="1">
    <source>
        <dbReference type="EMBL" id="MBC9825406.1"/>
    </source>
</evidence>
<evidence type="ECO:0000313" key="2">
    <source>
        <dbReference type="Proteomes" id="UP000638836"/>
    </source>
</evidence>
<dbReference type="Pfam" id="PF08282">
    <property type="entry name" value="Hydrolase_3"/>
    <property type="match status" value="2"/>
</dbReference>
<dbReference type="PROSITE" id="PS01228">
    <property type="entry name" value="COF_1"/>
    <property type="match status" value="1"/>
</dbReference>
<dbReference type="NCBIfam" id="TIGR01484">
    <property type="entry name" value="HAD-SF-IIB"/>
    <property type="match status" value="1"/>
</dbReference>
<dbReference type="PANTHER" id="PTHR10000">
    <property type="entry name" value="PHOSPHOSERINE PHOSPHATASE"/>
    <property type="match status" value="1"/>
</dbReference>
<dbReference type="InterPro" id="IPR006379">
    <property type="entry name" value="HAD-SF_hydro_IIB"/>
</dbReference>
<comment type="caution">
    <text evidence="1">The sequence shown here is derived from an EMBL/GenBank/DDBJ whole genome shotgun (WGS) entry which is preliminary data.</text>
</comment>
<dbReference type="Gene3D" id="3.30.1240.10">
    <property type="match status" value="2"/>
</dbReference>
<keyword evidence="1" id="KW-0378">Hydrolase</keyword>
<reference evidence="1 2" key="1">
    <citation type="journal article" date="2020" name="Microorganisms">
        <title>New Insight into Antimicrobial Compounds from Food and Marine-Sourced Carnobacterium Species through Phenotype and Genome Analyses.</title>
        <authorList>
            <person name="Begrem S."/>
            <person name="Ivaniuk F."/>
            <person name="Gigout-Chevalier F."/>
            <person name="Kolypczuk L."/>
            <person name="Bonnetot S."/>
            <person name="Leroi F."/>
            <person name="Grovel O."/>
            <person name="Delbarre-Ladrat C."/>
            <person name="Passerini D."/>
        </authorList>
    </citation>
    <scope>NUCLEOTIDE SEQUENCE [LARGE SCALE GENOMIC DNA]</scope>
    <source>
        <strain evidence="1 2">MIP2551</strain>
    </source>
</reference>
<keyword evidence="2" id="KW-1185">Reference proteome</keyword>
<dbReference type="SUPFAM" id="SSF56784">
    <property type="entry name" value="HAD-like"/>
    <property type="match status" value="1"/>
</dbReference>